<protein>
    <submittedName>
        <fullName evidence="1">Uncharacterized protein</fullName>
    </submittedName>
</protein>
<dbReference type="EMBL" id="BK015513">
    <property type="protein sequence ID" value="DAE10534.1"/>
    <property type="molecule type" value="Genomic_DNA"/>
</dbReference>
<reference evidence="1" key="1">
    <citation type="journal article" date="2021" name="Proc. Natl. Acad. Sci. U.S.A.">
        <title>A Catalog of Tens of Thousands of Viruses from Human Metagenomes Reveals Hidden Associations with Chronic Diseases.</title>
        <authorList>
            <person name="Tisza M.J."/>
            <person name="Buck C.B."/>
        </authorList>
    </citation>
    <scope>NUCLEOTIDE SEQUENCE</scope>
    <source>
        <strain evidence="1">CtJER10</strain>
    </source>
</reference>
<evidence type="ECO:0000313" key="1">
    <source>
        <dbReference type="EMBL" id="DAE10534.1"/>
    </source>
</evidence>
<sequence length="35" mass="4075">MFNDCKYGTLGGIRFTLPCYYRRVIGIKKEQSTKS</sequence>
<name>A0A8S5PTZ6_9CAUD</name>
<proteinExistence type="predicted"/>
<organism evidence="1">
    <name type="scientific">Siphoviridae sp. ctJER10</name>
    <dbReference type="NCBI Taxonomy" id="2825430"/>
    <lineage>
        <taxon>Viruses</taxon>
        <taxon>Duplodnaviria</taxon>
        <taxon>Heunggongvirae</taxon>
        <taxon>Uroviricota</taxon>
        <taxon>Caudoviricetes</taxon>
    </lineage>
</organism>
<accession>A0A8S5PTZ6</accession>